<sequence length="344" mass="37903">MCFIISGALVVIWHFVSKNPAFHTLRLAEFFKFNYECTTTTVLTSSTTSATVTTTKIVGTIAPPAPVPVPIPQPLQPIAGDLKLITTNTDPQYKMFVLNQNSELLSGIYLRQGSFEGSLQRILRKSLEKTKNGEVTFFDIGANLGIHALYMAALNYSVVAVEADMETFSIFSQSVIVNRFYNKVQAINAAISSSRGNIPMLRNANNIGNNRIVSKAEAAAQPGLQHTVRGIKLNDLVPFLPHDDIVLKIDIEGHECHVINAEEAQLLFSSKNITCVAMEFTPKNMNANEACVAKMVAFFAQNNYVPYYSSGGELGRKITSTNMYHEINHDVLWLPSSANAADYF</sequence>
<dbReference type="Pfam" id="PF05050">
    <property type="entry name" value="Methyltransf_21"/>
    <property type="match status" value="1"/>
</dbReference>
<dbReference type="InterPro" id="IPR029063">
    <property type="entry name" value="SAM-dependent_MTases_sf"/>
</dbReference>
<dbReference type="SUPFAM" id="SSF53335">
    <property type="entry name" value="S-adenosyl-L-methionine-dependent methyltransferases"/>
    <property type="match status" value="1"/>
</dbReference>
<organism evidence="3 4">
    <name type="scientific">Plectus sambesii</name>
    <dbReference type="NCBI Taxonomy" id="2011161"/>
    <lineage>
        <taxon>Eukaryota</taxon>
        <taxon>Metazoa</taxon>
        <taxon>Ecdysozoa</taxon>
        <taxon>Nematoda</taxon>
        <taxon>Chromadorea</taxon>
        <taxon>Plectida</taxon>
        <taxon>Plectina</taxon>
        <taxon>Plectoidea</taxon>
        <taxon>Plectidae</taxon>
        <taxon>Plectus</taxon>
    </lineage>
</organism>
<evidence type="ECO:0000313" key="3">
    <source>
        <dbReference type="Proteomes" id="UP000887566"/>
    </source>
</evidence>
<dbReference type="PANTHER" id="PTHR34203:SF15">
    <property type="entry name" value="SLL1173 PROTEIN"/>
    <property type="match status" value="1"/>
</dbReference>
<evidence type="ECO:0000256" key="1">
    <source>
        <dbReference type="SAM" id="SignalP"/>
    </source>
</evidence>
<dbReference type="InterPro" id="IPR052514">
    <property type="entry name" value="SAM-dependent_MTase"/>
</dbReference>
<protein>
    <submittedName>
        <fullName evidence="4">Methyltransferase FkbM domain-containing protein</fullName>
    </submittedName>
</protein>
<feature type="chain" id="PRO_5037803654" evidence="1">
    <location>
        <begin position="19"/>
        <end position="344"/>
    </location>
</feature>
<feature type="domain" description="Methyltransferase FkbM" evidence="2">
    <location>
        <begin position="139"/>
        <end position="304"/>
    </location>
</feature>
<evidence type="ECO:0000259" key="2">
    <source>
        <dbReference type="Pfam" id="PF05050"/>
    </source>
</evidence>
<dbReference type="InterPro" id="IPR006342">
    <property type="entry name" value="FkbM_mtfrase"/>
</dbReference>
<dbReference type="PANTHER" id="PTHR34203">
    <property type="entry name" value="METHYLTRANSFERASE, FKBM FAMILY PROTEIN"/>
    <property type="match status" value="1"/>
</dbReference>
<dbReference type="Gene3D" id="3.40.50.150">
    <property type="entry name" value="Vaccinia Virus protein VP39"/>
    <property type="match status" value="1"/>
</dbReference>
<keyword evidence="3" id="KW-1185">Reference proteome</keyword>
<feature type="signal peptide" evidence="1">
    <location>
        <begin position="1"/>
        <end position="18"/>
    </location>
</feature>
<evidence type="ECO:0000313" key="4">
    <source>
        <dbReference type="WBParaSite" id="PSAMB.scaffold5228size12270.g26133.t1"/>
    </source>
</evidence>
<dbReference type="WBParaSite" id="PSAMB.scaffold5228size12270.g26133.t1">
    <property type="protein sequence ID" value="PSAMB.scaffold5228size12270.g26133.t1"/>
    <property type="gene ID" value="PSAMB.scaffold5228size12270.g26133"/>
</dbReference>
<reference evidence="4" key="1">
    <citation type="submission" date="2022-11" db="UniProtKB">
        <authorList>
            <consortium name="WormBaseParasite"/>
        </authorList>
    </citation>
    <scope>IDENTIFICATION</scope>
</reference>
<dbReference type="Proteomes" id="UP000887566">
    <property type="component" value="Unplaced"/>
</dbReference>
<name>A0A914WTP3_9BILA</name>
<keyword evidence="1" id="KW-0732">Signal</keyword>
<proteinExistence type="predicted"/>
<accession>A0A914WTP3</accession>
<dbReference type="NCBIfam" id="TIGR01444">
    <property type="entry name" value="fkbM_fam"/>
    <property type="match status" value="1"/>
</dbReference>
<dbReference type="AlphaFoldDB" id="A0A914WTP3"/>